<organism evidence="6 7">
    <name type="scientific">Arachis duranensis</name>
    <name type="common">Wild peanut</name>
    <dbReference type="NCBI Taxonomy" id="130453"/>
    <lineage>
        <taxon>Eukaryota</taxon>
        <taxon>Viridiplantae</taxon>
        <taxon>Streptophyta</taxon>
        <taxon>Embryophyta</taxon>
        <taxon>Tracheophyta</taxon>
        <taxon>Spermatophyta</taxon>
        <taxon>Magnoliopsida</taxon>
        <taxon>eudicotyledons</taxon>
        <taxon>Gunneridae</taxon>
        <taxon>Pentapetalae</taxon>
        <taxon>rosids</taxon>
        <taxon>fabids</taxon>
        <taxon>Fabales</taxon>
        <taxon>Fabaceae</taxon>
        <taxon>Papilionoideae</taxon>
        <taxon>50 kb inversion clade</taxon>
        <taxon>dalbergioids sensu lato</taxon>
        <taxon>Dalbergieae</taxon>
        <taxon>Pterocarpus clade</taxon>
        <taxon>Arachis</taxon>
    </lineage>
</organism>
<dbReference type="GeneID" id="127739615"/>
<sequence length="166" mass="19386">MASTSYSTSMIPPQRLYTYHVFLSFKGEDTRTGFTSHLYAALNRNGITTYIDDNNLRKGDLISYELLRAIEESVFAVIVLSPNYTSYTWCLDELCKILHCNNDLPQHIVTVFYDVDPSDVRHQKGTFQYAFRKYQHRFGEESENVKRWRHALTQVAAYSGWHTKNQ</sequence>
<dbReference type="FunFam" id="3.40.50.10140:FF:000007">
    <property type="entry name" value="Disease resistance protein (TIR-NBS-LRR class)"/>
    <property type="match status" value="1"/>
</dbReference>
<reference evidence="6" key="1">
    <citation type="journal article" date="2016" name="Nat. Genet.">
        <title>The genome sequences of Arachis duranensis and Arachis ipaensis, the diploid ancestors of cultivated peanut.</title>
        <authorList>
            <person name="Bertioli D.J."/>
            <person name="Cannon S.B."/>
            <person name="Froenicke L."/>
            <person name="Huang G."/>
            <person name="Farmer A.D."/>
            <person name="Cannon E.K."/>
            <person name="Liu X."/>
            <person name="Gao D."/>
            <person name="Clevenger J."/>
            <person name="Dash S."/>
            <person name="Ren L."/>
            <person name="Moretzsohn M.C."/>
            <person name="Shirasawa K."/>
            <person name="Huang W."/>
            <person name="Vidigal B."/>
            <person name="Abernathy B."/>
            <person name="Chu Y."/>
            <person name="Niederhuth C.E."/>
            <person name="Umale P."/>
            <person name="Araujo A.C."/>
            <person name="Kozik A."/>
            <person name="Kim K.D."/>
            <person name="Burow M.D."/>
            <person name="Varshney R.K."/>
            <person name="Wang X."/>
            <person name="Zhang X."/>
            <person name="Barkley N."/>
            <person name="Guimaraes P.M."/>
            <person name="Isobe S."/>
            <person name="Guo B."/>
            <person name="Liao B."/>
            <person name="Stalker H.T."/>
            <person name="Schmitz R.J."/>
            <person name="Scheffler B.E."/>
            <person name="Leal-Bertioli S.C."/>
            <person name="Xun X."/>
            <person name="Jackson S.A."/>
            <person name="Michelmore R."/>
            <person name="Ozias-Akins P."/>
        </authorList>
    </citation>
    <scope>NUCLEOTIDE SEQUENCE [LARGE SCALE GENOMIC DNA]</scope>
    <source>
        <strain evidence="6">cv. V14167</strain>
    </source>
</reference>
<evidence type="ECO:0000256" key="2">
    <source>
        <dbReference type="ARBA" id="ARBA00022801"/>
    </source>
</evidence>
<dbReference type="SMART" id="SM00255">
    <property type="entry name" value="TIR"/>
    <property type="match status" value="1"/>
</dbReference>
<name>A0A9C6TFX9_ARADU</name>
<gene>
    <name evidence="7" type="primary">LOC127739615</name>
</gene>
<keyword evidence="2" id="KW-0378">Hydrolase</keyword>
<dbReference type="InterPro" id="IPR035897">
    <property type="entry name" value="Toll_tir_struct_dom_sf"/>
</dbReference>
<evidence type="ECO:0000256" key="3">
    <source>
        <dbReference type="ARBA" id="ARBA00023027"/>
    </source>
</evidence>
<dbReference type="KEGG" id="adu:127739615"/>
<evidence type="ECO:0000256" key="4">
    <source>
        <dbReference type="ARBA" id="ARBA00047304"/>
    </source>
</evidence>
<dbReference type="AlphaFoldDB" id="A0A9C6TFX9"/>
<evidence type="ECO:0000313" key="7">
    <source>
        <dbReference type="RefSeq" id="XP_052109587.1"/>
    </source>
</evidence>
<dbReference type="PANTHER" id="PTHR32009">
    <property type="entry name" value="TMV RESISTANCE PROTEIN N-LIKE"/>
    <property type="match status" value="1"/>
</dbReference>
<dbReference type="Pfam" id="PF01582">
    <property type="entry name" value="TIR"/>
    <property type="match status" value="1"/>
</dbReference>
<dbReference type="InterPro" id="IPR000157">
    <property type="entry name" value="TIR_dom"/>
</dbReference>
<accession>A0A9C6TFX9</accession>
<comment type="catalytic activity">
    <reaction evidence="4">
        <text>NAD(+) + H2O = ADP-D-ribose + nicotinamide + H(+)</text>
        <dbReference type="Rhea" id="RHEA:16301"/>
        <dbReference type="ChEBI" id="CHEBI:15377"/>
        <dbReference type="ChEBI" id="CHEBI:15378"/>
        <dbReference type="ChEBI" id="CHEBI:17154"/>
        <dbReference type="ChEBI" id="CHEBI:57540"/>
        <dbReference type="ChEBI" id="CHEBI:57967"/>
        <dbReference type="EC" id="3.2.2.6"/>
    </reaction>
    <physiologicalReaction direction="left-to-right" evidence="4">
        <dbReference type="Rhea" id="RHEA:16302"/>
    </physiologicalReaction>
</comment>
<dbReference type="EC" id="3.2.2.6" evidence="1"/>
<keyword evidence="6" id="KW-1185">Reference proteome</keyword>
<dbReference type="GO" id="GO:0007165">
    <property type="term" value="P:signal transduction"/>
    <property type="evidence" value="ECO:0007669"/>
    <property type="project" value="InterPro"/>
</dbReference>
<dbReference type="Gene3D" id="3.40.50.10140">
    <property type="entry name" value="Toll/interleukin-1 receptor homology (TIR) domain"/>
    <property type="match status" value="1"/>
</dbReference>
<dbReference type="SUPFAM" id="SSF52200">
    <property type="entry name" value="Toll/Interleukin receptor TIR domain"/>
    <property type="match status" value="1"/>
</dbReference>
<dbReference type="GO" id="GO:0061809">
    <property type="term" value="F:NAD+ nucleosidase activity, cyclic ADP-ribose generating"/>
    <property type="evidence" value="ECO:0007669"/>
    <property type="project" value="UniProtKB-EC"/>
</dbReference>
<evidence type="ECO:0000256" key="1">
    <source>
        <dbReference type="ARBA" id="ARBA00011982"/>
    </source>
</evidence>
<keyword evidence="3" id="KW-0520">NAD</keyword>
<reference evidence="7" key="2">
    <citation type="submission" date="2025-08" db="UniProtKB">
        <authorList>
            <consortium name="RefSeq"/>
        </authorList>
    </citation>
    <scope>IDENTIFICATION</scope>
    <source>
        <tissue evidence="7">Whole plant</tissue>
    </source>
</reference>
<dbReference type="PANTHER" id="PTHR32009:SF39">
    <property type="entry name" value="TIR DOMAIN-CONTAINING PROTEIN"/>
    <property type="match status" value="1"/>
</dbReference>
<protein>
    <recommendedName>
        <fullName evidence="1">ADP-ribosyl cyclase/cyclic ADP-ribose hydrolase</fullName>
        <ecNumber evidence="1">3.2.2.6</ecNumber>
    </recommendedName>
</protein>
<feature type="domain" description="TIR" evidence="5">
    <location>
        <begin position="17"/>
        <end position="166"/>
    </location>
</feature>
<dbReference type="RefSeq" id="XP_052109587.1">
    <property type="nucleotide sequence ID" value="XM_052253627.1"/>
</dbReference>
<dbReference type="Proteomes" id="UP000515211">
    <property type="component" value="Chromosome 9"/>
</dbReference>
<evidence type="ECO:0000313" key="6">
    <source>
        <dbReference type="Proteomes" id="UP000515211"/>
    </source>
</evidence>
<proteinExistence type="predicted"/>
<evidence type="ECO:0000259" key="5">
    <source>
        <dbReference type="PROSITE" id="PS50104"/>
    </source>
</evidence>
<dbReference type="PROSITE" id="PS50104">
    <property type="entry name" value="TIR"/>
    <property type="match status" value="1"/>
</dbReference>